<keyword evidence="8" id="KW-1185">Reference proteome</keyword>
<keyword evidence="4" id="KW-0663">Pyridoxal phosphate</keyword>
<evidence type="ECO:0000256" key="2">
    <source>
        <dbReference type="ARBA" id="ARBA00022576"/>
    </source>
</evidence>
<evidence type="ECO:0000259" key="6">
    <source>
        <dbReference type="Pfam" id="PF00155"/>
    </source>
</evidence>
<dbReference type="CDD" id="cd00609">
    <property type="entry name" value="AAT_like"/>
    <property type="match status" value="1"/>
</dbReference>
<dbReference type="RefSeq" id="WP_088818567.1">
    <property type="nucleotide sequence ID" value="NZ_FYEZ01000002.1"/>
</dbReference>
<accession>A0A212U0P5</accession>
<organism evidence="7 8">
    <name type="scientific">Kytococcus aerolatus</name>
    <dbReference type="NCBI Taxonomy" id="592308"/>
    <lineage>
        <taxon>Bacteria</taxon>
        <taxon>Bacillati</taxon>
        <taxon>Actinomycetota</taxon>
        <taxon>Actinomycetes</taxon>
        <taxon>Micrococcales</taxon>
        <taxon>Kytococcaceae</taxon>
        <taxon>Kytococcus</taxon>
    </lineage>
</organism>
<proteinExistence type="predicted"/>
<dbReference type="Gene3D" id="3.40.640.10">
    <property type="entry name" value="Type I PLP-dependent aspartate aminotransferase-like (Major domain)"/>
    <property type="match status" value="1"/>
</dbReference>
<dbReference type="PANTHER" id="PTHR42885:SF2">
    <property type="entry name" value="HISTIDINOL-PHOSPHATE AMINOTRANSFERASE"/>
    <property type="match status" value="1"/>
</dbReference>
<dbReference type="PANTHER" id="PTHR42885">
    <property type="entry name" value="HISTIDINOL-PHOSPHATE AMINOTRANSFERASE-RELATED"/>
    <property type="match status" value="1"/>
</dbReference>
<dbReference type="InterPro" id="IPR015421">
    <property type="entry name" value="PyrdxlP-dep_Trfase_major"/>
</dbReference>
<evidence type="ECO:0000313" key="8">
    <source>
        <dbReference type="Proteomes" id="UP000198122"/>
    </source>
</evidence>
<dbReference type="AlphaFoldDB" id="A0A212U0P5"/>
<feature type="region of interest" description="Disordered" evidence="5">
    <location>
        <begin position="1"/>
        <end position="21"/>
    </location>
</feature>
<evidence type="ECO:0000256" key="4">
    <source>
        <dbReference type="ARBA" id="ARBA00022898"/>
    </source>
</evidence>
<dbReference type="InterPro" id="IPR015424">
    <property type="entry name" value="PyrdxlP-dep_Trfase"/>
</dbReference>
<dbReference type="GO" id="GO:0008483">
    <property type="term" value="F:transaminase activity"/>
    <property type="evidence" value="ECO:0007669"/>
    <property type="project" value="UniProtKB-KW"/>
</dbReference>
<dbReference type="Pfam" id="PF00155">
    <property type="entry name" value="Aminotran_1_2"/>
    <property type="match status" value="1"/>
</dbReference>
<protein>
    <submittedName>
        <fullName evidence="7">Histidinol phosphate aminotransferase apoenzyme</fullName>
    </submittedName>
</protein>
<evidence type="ECO:0000256" key="3">
    <source>
        <dbReference type="ARBA" id="ARBA00022679"/>
    </source>
</evidence>
<keyword evidence="2 7" id="KW-0032">Aminotransferase</keyword>
<dbReference type="GO" id="GO:0030170">
    <property type="term" value="F:pyridoxal phosphate binding"/>
    <property type="evidence" value="ECO:0007669"/>
    <property type="project" value="InterPro"/>
</dbReference>
<dbReference type="InterPro" id="IPR015422">
    <property type="entry name" value="PyrdxlP-dep_Trfase_small"/>
</dbReference>
<name>A0A212U0P5_9MICO</name>
<evidence type="ECO:0000256" key="5">
    <source>
        <dbReference type="SAM" id="MobiDB-lite"/>
    </source>
</evidence>
<dbReference type="OrthoDB" id="9809616at2"/>
<feature type="domain" description="Aminotransferase class I/classII large" evidence="6">
    <location>
        <begin position="65"/>
        <end position="422"/>
    </location>
</feature>
<evidence type="ECO:0000256" key="1">
    <source>
        <dbReference type="ARBA" id="ARBA00001933"/>
    </source>
</evidence>
<dbReference type="EMBL" id="FYEZ01000002">
    <property type="protein sequence ID" value="SNC71809.1"/>
    <property type="molecule type" value="Genomic_DNA"/>
</dbReference>
<comment type="cofactor">
    <cofactor evidence="1">
        <name>pyridoxal 5'-phosphate</name>
        <dbReference type="ChEBI" id="CHEBI:597326"/>
    </cofactor>
</comment>
<gene>
    <name evidence="7" type="ORF">SAMN05445756_1624</name>
</gene>
<dbReference type="Gene3D" id="3.90.1150.10">
    <property type="entry name" value="Aspartate Aminotransferase, domain 1"/>
    <property type="match status" value="1"/>
</dbReference>
<evidence type="ECO:0000313" key="7">
    <source>
        <dbReference type="EMBL" id="SNC71809.1"/>
    </source>
</evidence>
<dbReference type="Proteomes" id="UP000198122">
    <property type="component" value="Unassembled WGS sequence"/>
</dbReference>
<dbReference type="SUPFAM" id="SSF53383">
    <property type="entry name" value="PLP-dependent transferases"/>
    <property type="match status" value="1"/>
</dbReference>
<keyword evidence="3 7" id="KW-0808">Transferase</keyword>
<dbReference type="InterPro" id="IPR004839">
    <property type="entry name" value="Aminotransferase_I/II_large"/>
</dbReference>
<sequence>MSANQPSDQPAGQPAAAPAASQSFPAAYLRADLLGFTGYASARRVRATEHQTDAPPASGPERVPPVERIWLNANEAAEPNAADPQATTRRYPDGQPVLLRERLATLWGTAADELLVTRGSDEAIDLLVRTACEPGRGAIVTTTPTFGMYAVAARLHGCSVVDVPQTLEPDPSEPAHQWARLDLAGVLDAVEESGAGLVFVATPGNPTGQSLPTMALTRLATALEGRALLVVDEAYADFAGTPSAAGLLREHENVVLLRTLSKAHGLAGARIGAVLARPELIELLGTVIPPYPLAAPATALAEAATEPDALRDTTERVERIVAERERMTGALTGIVREGAGERGQAVEQEALDEAPRPGSLRLTALLPSAANFLTVRCEDPEAVLMVLDEAGVVVRSLASHPGLADGVRITLGTPDQNDLVLSQLSKETP</sequence>
<reference evidence="7 8" key="1">
    <citation type="submission" date="2017-06" db="EMBL/GenBank/DDBJ databases">
        <authorList>
            <person name="Kim H.J."/>
            <person name="Triplett B.A."/>
        </authorList>
    </citation>
    <scope>NUCLEOTIDE SEQUENCE [LARGE SCALE GENOMIC DNA]</scope>
    <source>
        <strain evidence="7 8">DSM 22179</strain>
    </source>
</reference>